<keyword evidence="2" id="KW-0472">Membrane</keyword>
<reference evidence="4" key="1">
    <citation type="submission" date="2021-04" db="EMBL/GenBank/DDBJ databases">
        <title>Genome based classification of Actinospica acidithermotolerans sp. nov., an actinobacterium isolated from an Indonesian hot spring.</title>
        <authorList>
            <person name="Kusuma A.B."/>
            <person name="Putra K.E."/>
            <person name="Nafisah S."/>
            <person name="Loh J."/>
            <person name="Nouioui I."/>
            <person name="Goodfellow M."/>
        </authorList>
    </citation>
    <scope>NUCLEOTIDE SEQUENCE</scope>
    <source>
        <strain evidence="4">MGRD01-02</strain>
    </source>
</reference>
<evidence type="ECO:0000256" key="2">
    <source>
        <dbReference type="SAM" id="Phobius"/>
    </source>
</evidence>
<dbReference type="Proteomes" id="UP000676325">
    <property type="component" value="Unassembled WGS sequence"/>
</dbReference>
<dbReference type="InterPro" id="IPR002509">
    <property type="entry name" value="NODB_dom"/>
</dbReference>
<dbReference type="PANTHER" id="PTHR10587">
    <property type="entry name" value="GLYCOSYL TRANSFERASE-RELATED"/>
    <property type="match status" value="1"/>
</dbReference>
<dbReference type="GO" id="GO:0016810">
    <property type="term" value="F:hydrolase activity, acting on carbon-nitrogen (but not peptide) bonds"/>
    <property type="evidence" value="ECO:0007669"/>
    <property type="project" value="InterPro"/>
</dbReference>
<dbReference type="AlphaFoldDB" id="A0A941IIM4"/>
<gene>
    <name evidence="4" type="ORF">KDK95_11585</name>
</gene>
<evidence type="ECO:0000313" key="4">
    <source>
        <dbReference type="EMBL" id="MBR7826947.1"/>
    </source>
</evidence>
<keyword evidence="2" id="KW-0812">Transmembrane</keyword>
<proteinExistence type="predicted"/>
<evidence type="ECO:0000313" key="5">
    <source>
        <dbReference type="Proteomes" id="UP000676325"/>
    </source>
</evidence>
<dbReference type="EMBL" id="JAGSOH010000025">
    <property type="protein sequence ID" value="MBR7826947.1"/>
    <property type="molecule type" value="Genomic_DNA"/>
</dbReference>
<feature type="transmembrane region" description="Helical" evidence="2">
    <location>
        <begin position="27"/>
        <end position="44"/>
    </location>
</feature>
<dbReference type="Gene3D" id="3.20.20.370">
    <property type="entry name" value="Glycoside hydrolase/deacetylase"/>
    <property type="match status" value="1"/>
</dbReference>
<accession>A0A941IIM4</accession>
<dbReference type="SUPFAM" id="SSF88713">
    <property type="entry name" value="Glycoside hydrolase/deacetylase"/>
    <property type="match status" value="1"/>
</dbReference>
<organism evidence="4 5">
    <name type="scientific">Actinospica acidithermotolerans</name>
    <dbReference type="NCBI Taxonomy" id="2828514"/>
    <lineage>
        <taxon>Bacteria</taxon>
        <taxon>Bacillati</taxon>
        <taxon>Actinomycetota</taxon>
        <taxon>Actinomycetes</taxon>
        <taxon>Catenulisporales</taxon>
        <taxon>Actinospicaceae</taxon>
        <taxon>Actinospica</taxon>
    </lineage>
</organism>
<name>A0A941IIM4_9ACTN</name>
<dbReference type="Pfam" id="PF01522">
    <property type="entry name" value="Polysacc_deac_1"/>
    <property type="match status" value="1"/>
</dbReference>
<keyword evidence="5" id="KW-1185">Reference proteome</keyword>
<dbReference type="RefSeq" id="WP_212518093.1">
    <property type="nucleotide sequence ID" value="NZ_JAGSOH010000025.1"/>
</dbReference>
<feature type="region of interest" description="Disordered" evidence="1">
    <location>
        <begin position="1"/>
        <end position="24"/>
    </location>
</feature>
<evidence type="ECO:0000256" key="1">
    <source>
        <dbReference type="SAM" id="MobiDB-lite"/>
    </source>
</evidence>
<sequence length="321" mass="33823">MRKWGARGEASGGEDGQRRGTSSRRRVLCALGGWTLVAGGAIALEETVLPGASSLEETALPSASRAAASPPMIAARNAVTASGAHSPAGGSARPAGAGAAPLALGDRRVPVPPPGAEIRSAPVWYVDGRGSKAIALTLDDGPDPVYTPQALDLLAAHGITATFNMVGRQVAQHLSLVREVAAAGHAITNHTWDHSDPRRLTYAQTCAQIDRCNQVLADAGQHPRIFRAPYGNWTRSVYRACAAYGLTPVAWSVDPRDWARPGVGAIVTNVLTHTRSRDIILEHDGGGNRAQTIAAMRIFHPRATRTRISVRGDVRRACSPT</sequence>
<dbReference type="InterPro" id="IPR050248">
    <property type="entry name" value="Polysacc_deacetylase_ArnD"/>
</dbReference>
<feature type="region of interest" description="Disordered" evidence="1">
    <location>
        <begin position="78"/>
        <end position="99"/>
    </location>
</feature>
<keyword evidence="2" id="KW-1133">Transmembrane helix</keyword>
<dbReference type="CDD" id="cd10917">
    <property type="entry name" value="CE4_NodB_like_6s_7s"/>
    <property type="match status" value="1"/>
</dbReference>
<dbReference type="GO" id="GO:0005975">
    <property type="term" value="P:carbohydrate metabolic process"/>
    <property type="evidence" value="ECO:0007669"/>
    <property type="project" value="InterPro"/>
</dbReference>
<comment type="caution">
    <text evidence="4">The sequence shown here is derived from an EMBL/GenBank/DDBJ whole genome shotgun (WGS) entry which is preliminary data.</text>
</comment>
<dbReference type="InterPro" id="IPR011330">
    <property type="entry name" value="Glyco_hydro/deAcase_b/a-brl"/>
</dbReference>
<feature type="domain" description="NodB homology" evidence="3">
    <location>
        <begin position="132"/>
        <end position="311"/>
    </location>
</feature>
<protein>
    <submittedName>
        <fullName evidence="4">Polysaccharide deacetylase family protein</fullName>
    </submittedName>
</protein>
<dbReference type="PROSITE" id="PS51677">
    <property type="entry name" value="NODB"/>
    <property type="match status" value="1"/>
</dbReference>
<evidence type="ECO:0000259" key="3">
    <source>
        <dbReference type="PROSITE" id="PS51677"/>
    </source>
</evidence>